<organism evidence="1">
    <name type="scientific">freshwater metagenome</name>
    <dbReference type="NCBI Taxonomy" id="449393"/>
    <lineage>
        <taxon>unclassified sequences</taxon>
        <taxon>metagenomes</taxon>
        <taxon>ecological metagenomes</taxon>
    </lineage>
</organism>
<accession>A0A6J7DTH4</accession>
<proteinExistence type="predicted"/>
<reference evidence="1" key="1">
    <citation type="submission" date="2020-05" db="EMBL/GenBank/DDBJ databases">
        <authorList>
            <person name="Chiriac C."/>
            <person name="Salcher M."/>
            <person name="Ghai R."/>
            <person name="Kavagutti S V."/>
        </authorList>
    </citation>
    <scope>NUCLEOTIDE SEQUENCE</scope>
</reference>
<dbReference type="AlphaFoldDB" id="A0A6J7DTH4"/>
<dbReference type="EMBL" id="CAFBLH010000039">
    <property type="protein sequence ID" value="CAB4873946.1"/>
    <property type="molecule type" value="Genomic_DNA"/>
</dbReference>
<name>A0A6J7DTH4_9ZZZZ</name>
<evidence type="ECO:0000313" key="1">
    <source>
        <dbReference type="EMBL" id="CAB4873946.1"/>
    </source>
</evidence>
<protein>
    <submittedName>
        <fullName evidence="1">Unannotated protein</fullName>
    </submittedName>
</protein>
<sequence length="78" mass="8382">MPLLGLLASFFIASAVEVSHSFWAVLAETVLLLGIIQVELRPNDKLSTRVAVNAHKVEYQPKPEPKLSGTGVCNPAPT</sequence>
<gene>
    <name evidence="1" type="ORF">UFOPK3342_01151</name>
</gene>